<comment type="caution">
    <text evidence="2">The sequence shown here is derived from an EMBL/GenBank/DDBJ whole genome shotgun (WGS) entry which is preliminary data.</text>
</comment>
<reference evidence="3" key="1">
    <citation type="journal article" date="2019" name="Int. J. Syst. Evol. Microbiol.">
        <title>The Global Catalogue of Microorganisms (GCM) 10K type strain sequencing project: providing services to taxonomists for standard genome sequencing and annotation.</title>
        <authorList>
            <consortium name="The Broad Institute Genomics Platform"/>
            <consortium name="The Broad Institute Genome Sequencing Center for Infectious Disease"/>
            <person name="Wu L."/>
            <person name="Ma J."/>
        </authorList>
    </citation>
    <scope>NUCLEOTIDE SEQUENCE [LARGE SCALE GENOMIC DNA]</scope>
    <source>
        <strain evidence="3">JCM 4505</strain>
    </source>
</reference>
<keyword evidence="3" id="KW-1185">Reference proteome</keyword>
<accession>A0ABP3EQI5</accession>
<organism evidence="2 3">
    <name type="scientific">Streptomyces polychromogenes</name>
    <dbReference type="NCBI Taxonomy" id="67342"/>
    <lineage>
        <taxon>Bacteria</taxon>
        <taxon>Bacillati</taxon>
        <taxon>Actinomycetota</taxon>
        <taxon>Actinomycetes</taxon>
        <taxon>Kitasatosporales</taxon>
        <taxon>Streptomycetaceae</taxon>
        <taxon>Streptomyces</taxon>
    </lineage>
</organism>
<feature type="region of interest" description="Disordered" evidence="1">
    <location>
        <begin position="1"/>
        <end position="30"/>
    </location>
</feature>
<evidence type="ECO:0000313" key="2">
    <source>
        <dbReference type="EMBL" id="GAA0274179.1"/>
    </source>
</evidence>
<dbReference type="Proteomes" id="UP001501867">
    <property type="component" value="Unassembled WGS sequence"/>
</dbReference>
<evidence type="ECO:0000313" key="3">
    <source>
        <dbReference type="Proteomes" id="UP001501867"/>
    </source>
</evidence>
<gene>
    <name evidence="2" type="ORF">GCM10010302_09760</name>
</gene>
<evidence type="ECO:0000256" key="1">
    <source>
        <dbReference type="SAM" id="MobiDB-lite"/>
    </source>
</evidence>
<protein>
    <submittedName>
        <fullName evidence="2">Uncharacterized protein</fullName>
    </submittedName>
</protein>
<name>A0ABP3EQI5_9ACTN</name>
<sequence length="155" mass="15815">MTAAAPSRTCGGSYGAPRTGPGAEGLPVRVGTGAGRLELPHQQVRDTGQFVDGEPPVEVVQRVPHGAGDQVVGRRPAHRVFRELGLAALAVCGHDHAARHPGGDIGAVVLADEVQAGVDAGHCAGGGDDRAVADLGRVFGRDHSGKLSSRRGLTR</sequence>
<dbReference type="EMBL" id="BAAABV010000006">
    <property type="protein sequence ID" value="GAA0274179.1"/>
    <property type="molecule type" value="Genomic_DNA"/>
</dbReference>
<proteinExistence type="predicted"/>